<evidence type="ECO:0000256" key="2">
    <source>
        <dbReference type="ARBA" id="ARBA00022748"/>
    </source>
</evidence>
<dbReference type="AlphaFoldDB" id="A0A069QJW2"/>
<dbReference type="InterPro" id="IPR013766">
    <property type="entry name" value="Thioredoxin_domain"/>
</dbReference>
<accession>A0A069QJW2</accession>
<dbReference type="PROSITE" id="PS51352">
    <property type="entry name" value="THIOREDOXIN_2"/>
    <property type="match status" value="1"/>
</dbReference>
<gene>
    <name evidence="7" type="ORF">HMPREF1991_00927</name>
</gene>
<dbReference type="GO" id="GO:0030313">
    <property type="term" value="C:cell envelope"/>
    <property type="evidence" value="ECO:0007669"/>
    <property type="project" value="UniProtKB-SubCell"/>
</dbReference>
<evidence type="ECO:0000313" key="7">
    <source>
        <dbReference type="EMBL" id="KDR52972.1"/>
    </source>
</evidence>
<dbReference type="CDD" id="cd02966">
    <property type="entry name" value="TlpA_like_family"/>
    <property type="match status" value="1"/>
</dbReference>
<dbReference type="PATRIC" id="fig|1122985.7.peg.958"/>
<dbReference type="Pfam" id="PF00578">
    <property type="entry name" value="AhpC-TSA"/>
    <property type="match status" value="1"/>
</dbReference>
<proteinExistence type="predicted"/>
<evidence type="ECO:0000256" key="1">
    <source>
        <dbReference type="ARBA" id="ARBA00004196"/>
    </source>
</evidence>
<dbReference type="GO" id="GO:0017004">
    <property type="term" value="P:cytochrome complex assembly"/>
    <property type="evidence" value="ECO:0007669"/>
    <property type="project" value="UniProtKB-KW"/>
</dbReference>
<keyword evidence="2" id="KW-0201">Cytochrome c-type biogenesis</keyword>
<feature type="signal peptide" evidence="5">
    <location>
        <begin position="1"/>
        <end position="26"/>
    </location>
</feature>
<evidence type="ECO:0000259" key="6">
    <source>
        <dbReference type="PROSITE" id="PS51352"/>
    </source>
</evidence>
<evidence type="ECO:0000256" key="4">
    <source>
        <dbReference type="ARBA" id="ARBA00023284"/>
    </source>
</evidence>
<feature type="domain" description="Thioredoxin" evidence="6">
    <location>
        <begin position="43"/>
        <end position="182"/>
    </location>
</feature>
<dbReference type="Gene3D" id="3.40.30.10">
    <property type="entry name" value="Glutaredoxin"/>
    <property type="match status" value="1"/>
</dbReference>
<protein>
    <submittedName>
        <fullName evidence="7">Thiol-disulfide oxidoreductase ResA family protein</fullName>
    </submittedName>
</protein>
<dbReference type="SUPFAM" id="SSF52833">
    <property type="entry name" value="Thioredoxin-like"/>
    <property type="match status" value="1"/>
</dbReference>
<comment type="subcellular location">
    <subcellularLocation>
        <location evidence="1">Cell envelope</location>
    </subcellularLocation>
</comment>
<evidence type="ECO:0000313" key="8">
    <source>
        <dbReference type="Proteomes" id="UP000027442"/>
    </source>
</evidence>
<dbReference type="PANTHER" id="PTHR42852">
    <property type="entry name" value="THIOL:DISULFIDE INTERCHANGE PROTEIN DSBE"/>
    <property type="match status" value="1"/>
</dbReference>
<evidence type="ECO:0000256" key="5">
    <source>
        <dbReference type="SAM" id="SignalP"/>
    </source>
</evidence>
<dbReference type="HOGENOM" id="CLU_042529_11_4_10"/>
<sequence>MEIKHIRRTATALLVALSLWCLNAKAQQATEVDLDEQYATELLKPGTVAPDFELPSPDGKKVSLSQFKGKYVVLDFWASWCPDCRKDAPNIVAMYNRFKDKGVAFVGVSFDIDAALWKAAIDKYGMKYAHVSELKKMREANISKAYGVKWIPSMVLIDPEGKVVMGTVLSKKLERKLEELLQ</sequence>
<comment type="caution">
    <text evidence="7">The sequence shown here is derived from an EMBL/GenBank/DDBJ whole genome shotgun (WGS) entry which is preliminary data.</text>
</comment>
<dbReference type="Proteomes" id="UP000027442">
    <property type="component" value="Unassembled WGS sequence"/>
</dbReference>
<keyword evidence="5" id="KW-0732">Signal</keyword>
<keyword evidence="3" id="KW-1015">Disulfide bond</keyword>
<keyword evidence="8" id="KW-1185">Reference proteome</keyword>
<reference evidence="7 8" key="1">
    <citation type="submission" date="2013-08" db="EMBL/GenBank/DDBJ databases">
        <authorList>
            <person name="Weinstock G."/>
            <person name="Sodergren E."/>
            <person name="Wylie T."/>
            <person name="Fulton L."/>
            <person name="Fulton R."/>
            <person name="Fronick C."/>
            <person name="O'Laughlin M."/>
            <person name="Godfrey J."/>
            <person name="Miner T."/>
            <person name="Herter B."/>
            <person name="Appelbaum E."/>
            <person name="Cordes M."/>
            <person name="Lek S."/>
            <person name="Wollam A."/>
            <person name="Pepin K.H."/>
            <person name="Palsikar V.B."/>
            <person name="Mitreva M."/>
            <person name="Wilson R.K."/>
        </authorList>
    </citation>
    <scope>NUCLEOTIDE SEQUENCE [LARGE SCALE GENOMIC DNA]</scope>
    <source>
        <strain evidence="7 8">ATCC 15930</strain>
    </source>
</reference>
<dbReference type="PANTHER" id="PTHR42852:SF6">
    <property type="entry name" value="THIOL:DISULFIDE INTERCHANGE PROTEIN DSBE"/>
    <property type="match status" value="1"/>
</dbReference>
<dbReference type="InterPro" id="IPR036249">
    <property type="entry name" value="Thioredoxin-like_sf"/>
</dbReference>
<dbReference type="GO" id="GO:0016209">
    <property type="term" value="F:antioxidant activity"/>
    <property type="evidence" value="ECO:0007669"/>
    <property type="project" value="InterPro"/>
</dbReference>
<organism evidence="7 8">
    <name type="scientific">Hoylesella loescheii DSM 19665 = JCM 12249 = ATCC 15930</name>
    <dbReference type="NCBI Taxonomy" id="1122985"/>
    <lineage>
        <taxon>Bacteria</taxon>
        <taxon>Pseudomonadati</taxon>
        <taxon>Bacteroidota</taxon>
        <taxon>Bacteroidia</taxon>
        <taxon>Bacteroidales</taxon>
        <taxon>Prevotellaceae</taxon>
        <taxon>Hoylesella</taxon>
    </lineage>
</organism>
<dbReference type="RefSeq" id="WP_018966201.1">
    <property type="nucleotide sequence ID" value="NZ_KB899210.1"/>
</dbReference>
<dbReference type="eggNOG" id="COG0526">
    <property type="taxonomic scope" value="Bacteria"/>
</dbReference>
<evidence type="ECO:0000256" key="3">
    <source>
        <dbReference type="ARBA" id="ARBA00023157"/>
    </source>
</evidence>
<dbReference type="InterPro" id="IPR050553">
    <property type="entry name" value="Thioredoxin_ResA/DsbE_sf"/>
</dbReference>
<name>A0A069QJW2_HOYLO</name>
<dbReference type="InterPro" id="IPR000866">
    <property type="entry name" value="AhpC/TSA"/>
</dbReference>
<keyword evidence="4" id="KW-0676">Redox-active center</keyword>
<feature type="chain" id="PRO_5001665412" evidence="5">
    <location>
        <begin position="27"/>
        <end position="182"/>
    </location>
</feature>
<dbReference type="GO" id="GO:0016491">
    <property type="term" value="F:oxidoreductase activity"/>
    <property type="evidence" value="ECO:0007669"/>
    <property type="project" value="InterPro"/>
</dbReference>
<dbReference type="EMBL" id="JNGW01000035">
    <property type="protein sequence ID" value="KDR52972.1"/>
    <property type="molecule type" value="Genomic_DNA"/>
</dbReference>